<dbReference type="GO" id="GO:0071949">
    <property type="term" value="F:FAD binding"/>
    <property type="evidence" value="ECO:0007669"/>
    <property type="project" value="InterPro"/>
</dbReference>
<dbReference type="Gene3D" id="3.50.50.60">
    <property type="entry name" value="FAD/NAD(P)-binding domain"/>
    <property type="match status" value="1"/>
</dbReference>
<accession>A0A7W8A085</accession>
<dbReference type="InterPro" id="IPR036188">
    <property type="entry name" value="FAD/NAD-bd_sf"/>
</dbReference>
<dbReference type="SUPFAM" id="SSF51905">
    <property type="entry name" value="FAD/NAD(P)-binding domain"/>
    <property type="match status" value="1"/>
</dbReference>
<dbReference type="Proteomes" id="UP000568380">
    <property type="component" value="Unassembled WGS sequence"/>
</dbReference>
<dbReference type="InterPro" id="IPR002938">
    <property type="entry name" value="FAD-bd"/>
</dbReference>
<dbReference type="GO" id="GO:0004497">
    <property type="term" value="F:monooxygenase activity"/>
    <property type="evidence" value="ECO:0007669"/>
    <property type="project" value="UniProtKB-KW"/>
</dbReference>
<dbReference type="InterPro" id="IPR050493">
    <property type="entry name" value="FAD-dep_Monooxygenase_BioMet"/>
</dbReference>
<organism evidence="4 5">
    <name type="scientific">Nonomuraea endophytica</name>
    <dbReference type="NCBI Taxonomy" id="714136"/>
    <lineage>
        <taxon>Bacteria</taxon>
        <taxon>Bacillati</taxon>
        <taxon>Actinomycetota</taxon>
        <taxon>Actinomycetes</taxon>
        <taxon>Streptosporangiales</taxon>
        <taxon>Streptosporangiaceae</taxon>
        <taxon>Nonomuraea</taxon>
    </lineage>
</organism>
<keyword evidence="5" id="KW-1185">Reference proteome</keyword>
<evidence type="ECO:0000313" key="4">
    <source>
        <dbReference type="EMBL" id="MBB5077130.1"/>
    </source>
</evidence>
<dbReference type="AlphaFoldDB" id="A0A7W8A085"/>
<feature type="domain" description="FAD-binding" evidence="3">
    <location>
        <begin position="272"/>
        <end position="338"/>
    </location>
</feature>
<gene>
    <name evidence="4" type="ORF">HNR40_002603</name>
</gene>
<dbReference type="RefSeq" id="WP_184960746.1">
    <property type="nucleotide sequence ID" value="NZ_JACHIN010000003.1"/>
</dbReference>
<keyword evidence="1" id="KW-0560">Oxidoreductase</keyword>
<evidence type="ECO:0000256" key="1">
    <source>
        <dbReference type="ARBA" id="ARBA00023002"/>
    </source>
</evidence>
<feature type="domain" description="FAD-binding" evidence="3">
    <location>
        <begin position="6"/>
        <end position="163"/>
    </location>
</feature>
<name>A0A7W8A085_9ACTN</name>
<dbReference type="PRINTS" id="PR00420">
    <property type="entry name" value="RNGMNOXGNASE"/>
</dbReference>
<sequence>MSARRIAVVGGGIGGLSAAIALRRAGAAVTVHERAPALRAAQSGHGLVLWHNAVLALRQLGLDAGKAGYELHTHHFRNRRDRTLATWPMADMAPVYDAPVYSVSRPDLHQLLAEEVGGDLVLGSRCTGFSAGADGVTLRFDDGREERADLLVGADGLRSSVRAGLIPHEPPPRYAGFTAFQGVIKLPGSGVPPHTFLSTWGEGRWFVCYRLGGEHVYWDGVLSDHITAPLGTRITGLLAEQFAGWPDPVPALIAATPEADLTPVPIYDRPPAARWSHGPVTLLGDAAHPMTFNLGQGAGQAIEDAVVLGQVMAEPDLPAALARYEARRVARTARIARRSRANGALTRWRNPVACAARDAFMRLTFDRLVFRKTYDLTMAVDFAERNTP</sequence>
<dbReference type="EMBL" id="JACHIN010000003">
    <property type="protein sequence ID" value="MBB5077130.1"/>
    <property type="molecule type" value="Genomic_DNA"/>
</dbReference>
<keyword evidence="2" id="KW-0503">Monooxygenase</keyword>
<evidence type="ECO:0000256" key="2">
    <source>
        <dbReference type="ARBA" id="ARBA00023033"/>
    </source>
</evidence>
<evidence type="ECO:0000259" key="3">
    <source>
        <dbReference type="Pfam" id="PF01494"/>
    </source>
</evidence>
<dbReference type="Pfam" id="PF01494">
    <property type="entry name" value="FAD_binding_3"/>
    <property type="match status" value="2"/>
</dbReference>
<proteinExistence type="predicted"/>
<evidence type="ECO:0000313" key="5">
    <source>
        <dbReference type="Proteomes" id="UP000568380"/>
    </source>
</evidence>
<protein>
    <submittedName>
        <fullName evidence="4">2-polyprenyl-6-methoxyphenol hydroxylase-like FAD-dependent oxidoreductase</fullName>
    </submittedName>
</protein>
<comment type="caution">
    <text evidence="4">The sequence shown here is derived from an EMBL/GenBank/DDBJ whole genome shotgun (WGS) entry which is preliminary data.</text>
</comment>
<dbReference type="PANTHER" id="PTHR13789">
    <property type="entry name" value="MONOOXYGENASE"/>
    <property type="match status" value="1"/>
</dbReference>
<dbReference type="PANTHER" id="PTHR13789:SF309">
    <property type="entry name" value="PUTATIVE (AFU_ORTHOLOGUE AFUA_6G14510)-RELATED"/>
    <property type="match status" value="1"/>
</dbReference>
<reference evidence="4 5" key="1">
    <citation type="submission" date="2020-08" db="EMBL/GenBank/DDBJ databases">
        <title>Genomic Encyclopedia of Type Strains, Phase IV (KMG-IV): sequencing the most valuable type-strain genomes for metagenomic binning, comparative biology and taxonomic classification.</title>
        <authorList>
            <person name="Goeker M."/>
        </authorList>
    </citation>
    <scope>NUCLEOTIDE SEQUENCE [LARGE SCALE GENOMIC DNA]</scope>
    <source>
        <strain evidence="4 5">DSM 45385</strain>
    </source>
</reference>